<feature type="transmembrane region" description="Helical" evidence="1">
    <location>
        <begin position="85"/>
        <end position="105"/>
    </location>
</feature>
<dbReference type="EMBL" id="KX765172">
    <property type="protein sequence ID" value="APP87493.1"/>
    <property type="molecule type" value="Genomic_DNA"/>
</dbReference>
<keyword evidence="2" id="KW-0496">Mitochondrion</keyword>
<reference evidence="2" key="1">
    <citation type="submission" date="2016-08" db="EMBL/GenBank/DDBJ databases">
        <authorList>
            <person name="Seilhamer J.J."/>
        </authorList>
    </citation>
    <scope>NUCLEOTIDE SEQUENCE</scope>
</reference>
<name>A0A1L5YAF1_9HEMI</name>
<accession>A0A1L5YAF1</accession>
<proteinExistence type="predicted"/>
<sequence>MIKIIMMINLFISMLLTLMKSPLMSNLLILTQSIFLTLLINLINKTSWIAFMLFILYVGGLMIIFLYISSIAFNEINLNKKFKILILKMMLMTTIMMFFKNNFILENFKYENKYFFEDNFYILNMFNLPNNLMIYFIMMILFFMLILIIWMLKNNKGPIRQKN</sequence>
<dbReference type="AlphaFoldDB" id="A0A1L5YAF1"/>
<keyword evidence="1" id="KW-0812">Transmembrane</keyword>
<geneLocation type="mitochondrion" evidence="2"/>
<gene>
    <name evidence="2" type="primary">ND6</name>
</gene>
<keyword evidence="1" id="KW-1133">Transmembrane helix</keyword>
<evidence type="ECO:0000256" key="1">
    <source>
        <dbReference type="SAM" id="Phobius"/>
    </source>
</evidence>
<feature type="transmembrane region" description="Helical" evidence="1">
    <location>
        <begin position="132"/>
        <end position="152"/>
    </location>
</feature>
<organism evidence="2">
    <name type="scientific">Periphyllus acerihabitans</name>
    <dbReference type="NCBI Taxonomy" id="1785073"/>
    <lineage>
        <taxon>Eukaryota</taxon>
        <taxon>Metazoa</taxon>
        <taxon>Ecdysozoa</taxon>
        <taxon>Arthropoda</taxon>
        <taxon>Hexapoda</taxon>
        <taxon>Insecta</taxon>
        <taxon>Pterygota</taxon>
        <taxon>Neoptera</taxon>
        <taxon>Paraneoptera</taxon>
        <taxon>Hemiptera</taxon>
        <taxon>Sternorrhyncha</taxon>
        <taxon>Aphidomorpha</taxon>
        <taxon>Aphidoidea</taxon>
        <taxon>Aphididae</taxon>
        <taxon>Periphyllus</taxon>
    </lineage>
</organism>
<keyword evidence="1" id="KW-0472">Membrane</keyword>
<evidence type="ECO:0000313" key="2">
    <source>
        <dbReference type="EMBL" id="APP87493.1"/>
    </source>
</evidence>
<feature type="transmembrane region" description="Helical" evidence="1">
    <location>
        <begin position="49"/>
        <end position="73"/>
    </location>
</feature>
<protein>
    <submittedName>
        <fullName evidence="2">NADH dehydrogenase subunit 6</fullName>
    </submittedName>
</protein>